<comment type="caution">
    <text evidence="2">The sequence shown here is derived from an EMBL/GenBank/DDBJ whole genome shotgun (WGS) entry which is preliminary data.</text>
</comment>
<sequence>MFTYCSSISLILCVIVTASFCSAACRHLSSGGECLDDQIMQNNQPIEKHKREAAFMPTIHTTSKIHIPPMNKEELILSNSLEPTLFSAKSSPSTLSDTLSSLVTSPQITSSKTNPPQLSLALINPPELSPVNPTPLTSIHVNQASPFSDHPRQFAVRLSSSQNTVAKDGQLPSETPGLKVAAIQKGPLVPKTIKLIIPQSAIGSKAADTISKMAIDQRVHFITQPNSEREFLVPSRDRSERINVKRARRFFCELVTRPLGRSDLCKSKS</sequence>
<feature type="signal peptide" evidence="1">
    <location>
        <begin position="1"/>
        <end position="23"/>
    </location>
</feature>
<reference evidence="2 3" key="1">
    <citation type="submission" date="2024-08" db="EMBL/GenBank/DDBJ databases">
        <title>Gnathostoma spinigerum genome.</title>
        <authorList>
            <person name="Gonzalez-Bertolin B."/>
            <person name="Monzon S."/>
            <person name="Zaballos A."/>
            <person name="Jimenez P."/>
            <person name="Dekumyoy P."/>
            <person name="Varona S."/>
            <person name="Cuesta I."/>
            <person name="Sumanam S."/>
            <person name="Adisakwattana P."/>
            <person name="Gasser R.B."/>
            <person name="Hernandez-Gonzalez A."/>
            <person name="Young N.D."/>
            <person name="Perteguer M.J."/>
        </authorList>
    </citation>
    <scope>NUCLEOTIDE SEQUENCE [LARGE SCALE GENOMIC DNA]</scope>
    <source>
        <strain evidence="2">AL3</strain>
        <tissue evidence="2">Liver</tissue>
    </source>
</reference>
<protein>
    <submittedName>
        <fullName evidence="2">Uncharacterized protein</fullName>
    </submittedName>
</protein>
<organism evidence="2 3">
    <name type="scientific">Gnathostoma spinigerum</name>
    <dbReference type="NCBI Taxonomy" id="75299"/>
    <lineage>
        <taxon>Eukaryota</taxon>
        <taxon>Metazoa</taxon>
        <taxon>Ecdysozoa</taxon>
        <taxon>Nematoda</taxon>
        <taxon>Chromadorea</taxon>
        <taxon>Rhabditida</taxon>
        <taxon>Spirurina</taxon>
        <taxon>Gnathostomatomorpha</taxon>
        <taxon>Gnathostomatoidea</taxon>
        <taxon>Gnathostomatidae</taxon>
        <taxon>Gnathostoma</taxon>
    </lineage>
</organism>
<evidence type="ECO:0000256" key="1">
    <source>
        <dbReference type="SAM" id="SignalP"/>
    </source>
</evidence>
<keyword evidence="3" id="KW-1185">Reference proteome</keyword>
<evidence type="ECO:0000313" key="2">
    <source>
        <dbReference type="EMBL" id="MFH4978332.1"/>
    </source>
</evidence>
<evidence type="ECO:0000313" key="3">
    <source>
        <dbReference type="Proteomes" id="UP001608902"/>
    </source>
</evidence>
<proteinExistence type="predicted"/>
<gene>
    <name evidence="2" type="ORF">AB6A40_005041</name>
</gene>
<dbReference type="AlphaFoldDB" id="A0ABD6ENT5"/>
<dbReference type="Proteomes" id="UP001608902">
    <property type="component" value="Unassembled WGS sequence"/>
</dbReference>
<accession>A0ABD6ENT5</accession>
<keyword evidence="1" id="KW-0732">Signal</keyword>
<dbReference type="EMBL" id="JBGFUD010003095">
    <property type="protein sequence ID" value="MFH4978332.1"/>
    <property type="molecule type" value="Genomic_DNA"/>
</dbReference>
<feature type="chain" id="PRO_5044748627" evidence="1">
    <location>
        <begin position="24"/>
        <end position="269"/>
    </location>
</feature>
<name>A0ABD6ENT5_9BILA</name>